<dbReference type="Gramene" id="mRNA:HanXRQr2_Chr05g0212411">
    <property type="protein sequence ID" value="CDS:HanXRQr2_Chr05g0212411.1"/>
    <property type="gene ID" value="HanXRQr2_Chr05g0212411"/>
</dbReference>
<comment type="caution">
    <text evidence="1">The sequence shown here is derived from an EMBL/GenBank/DDBJ whole genome shotgun (WGS) entry which is preliminary data.</text>
</comment>
<name>A0A9K3IYU9_HELAN</name>
<protein>
    <submittedName>
        <fullName evidence="1">Uncharacterized protein</fullName>
    </submittedName>
</protein>
<gene>
    <name evidence="1" type="ORF">HanXRQr2_Chr05g0212411</name>
</gene>
<evidence type="ECO:0000313" key="2">
    <source>
        <dbReference type="Proteomes" id="UP000215914"/>
    </source>
</evidence>
<dbReference type="EMBL" id="MNCJ02000320">
    <property type="protein sequence ID" value="KAF5805689.1"/>
    <property type="molecule type" value="Genomic_DNA"/>
</dbReference>
<reference evidence="1" key="2">
    <citation type="submission" date="2020-06" db="EMBL/GenBank/DDBJ databases">
        <title>Helianthus annuus Genome sequencing and assembly Release 2.</title>
        <authorList>
            <person name="Gouzy J."/>
            <person name="Langlade N."/>
            <person name="Munos S."/>
        </authorList>
    </citation>
    <scope>NUCLEOTIDE SEQUENCE</scope>
    <source>
        <tissue evidence="1">Leaves</tissue>
    </source>
</reference>
<sequence length="66" mass="7491">MLRCVKITKSKQRLGYKILTVIKIVKKIGIQNLKKHGTELKIVIVMDKKTSKSNSWSAPLAYGLYS</sequence>
<accession>A0A9K3IYU9</accession>
<reference evidence="1" key="1">
    <citation type="journal article" date="2017" name="Nature">
        <title>The sunflower genome provides insights into oil metabolism, flowering and Asterid evolution.</title>
        <authorList>
            <person name="Badouin H."/>
            <person name="Gouzy J."/>
            <person name="Grassa C.J."/>
            <person name="Murat F."/>
            <person name="Staton S.E."/>
            <person name="Cottret L."/>
            <person name="Lelandais-Briere C."/>
            <person name="Owens G.L."/>
            <person name="Carrere S."/>
            <person name="Mayjonade B."/>
            <person name="Legrand L."/>
            <person name="Gill N."/>
            <person name="Kane N.C."/>
            <person name="Bowers J.E."/>
            <person name="Hubner S."/>
            <person name="Bellec A."/>
            <person name="Berard A."/>
            <person name="Berges H."/>
            <person name="Blanchet N."/>
            <person name="Boniface M.C."/>
            <person name="Brunel D."/>
            <person name="Catrice O."/>
            <person name="Chaidir N."/>
            <person name="Claudel C."/>
            <person name="Donnadieu C."/>
            <person name="Faraut T."/>
            <person name="Fievet G."/>
            <person name="Helmstetter N."/>
            <person name="King M."/>
            <person name="Knapp S.J."/>
            <person name="Lai Z."/>
            <person name="Le Paslier M.C."/>
            <person name="Lippi Y."/>
            <person name="Lorenzon L."/>
            <person name="Mandel J.R."/>
            <person name="Marage G."/>
            <person name="Marchand G."/>
            <person name="Marquand E."/>
            <person name="Bret-Mestries E."/>
            <person name="Morien E."/>
            <person name="Nambeesan S."/>
            <person name="Nguyen T."/>
            <person name="Pegot-Espagnet P."/>
            <person name="Pouilly N."/>
            <person name="Raftis F."/>
            <person name="Sallet E."/>
            <person name="Schiex T."/>
            <person name="Thomas J."/>
            <person name="Vandecasteele C."/>
            <person name="Vares D."/>
            <person name="Vear F."/>
            <person name="Vautrin S."/>
            <person name="Crespi M."/>
            <person name="Mangin B."/>
            <person name="Burke J.M."/>
            <person name="Salse J."/>
            <person name="Munos S."/>
            <person name="Vincourt P."/>
            <person name="Rieseberg L.H."/>
            <person name="Langlade N.B."/>
        </authorList>
    </citation>
    <scope>NUCLEOTIDE SEQUENCE</scope>
    <source>
        <tissue evidence="1">Leaves</tissue>
    </source>
</reference>
<proteinExistence type="predicted"/>
<organism evidence="1 2">
    <name type="scientific">Helianthus annuus</name>
    <name type="common">Common sunflower</name>
    <dbReference type="NCBI Taxonomy" id="4232"/>
    <lineage>
        <taxon>Eukaryota</taxon>
        <taxon>Viridiplantae</taxon>
        <taxon>Streptophyta</taxon>
        <taxon>Embryophyta</taxon>
        <taxon>Tracheophyta</taxon>
        <taxon>Spermatophyta</taxon>
        <taxon>Magnoliopsida</taxon>
        <taxon>eudicotyledons</taxon>
        <taxon>Gunneridae</taxon>
        <taxon>Pentapetalae</taxon>
        <taxon>asterids</taxon>
        <taxon>campanulids</taxon>
        <taxon>Asterales</taxon>
        <taxon>Asteraceae</taxon>
        <taxon>Asteroideae</taxon>
        <taxon>Heliantheae alliance</taxon>
        <taxon>Heliantheae</taxon>
        <taxon>Helianthus</taxon>
    </lineage>
</organism>
<dbReference type="AlphaFoldDB" id="A0A9K3IYU9"/>
<evidence type="ECO:0000313" key="1">
    <source>
        <dbReference type="EMBL" id="KAF5805689.1"/>
    </source>
</evidence>
<dbReference type="Proteomes" id="UP000215914">
    <property type="component" value="Unassembled WGS sequence"/>
</dbReference>
<keyword evidence="2" id="KW-1185">Reference proteome</keyword>